<dbReference type="EMBL" id="JASPKY010000072">
    <property type="protein sequence ID" value="KAK9739650.1"/>
    <property type="molecule type" value="Genomic_DNA"/>
</dbReference>
<feature type="compositionally biased region" description="Basic and acidic residues" evidence="6">
    <location>
        <begin position="1046"/>
        <end position="1067"/>
    </location>
</feature>
<evidence type="ECO:0000256" key="1">
    <source>
        <dbReference type="ARBA" id="ARBA00004496"/>
    </source>
</evidence>
<dbReference type="Gene3D" id="2.130.10.10">
    <property type="entry name" value="YVTN repeat-like/Quinoprotein amine dehydrogenase"/>
    <property type="match status" value="1"/>
</dbReference>
<comment type="caution">
    <text evidence="7">The sequence shown here is derived from an EMBL/GenBank/DDBJ whole genome shotgun (WGS) entry which is preliminary data.</text>
</comment>
<proteinExistence type="predicted"/>
<evidence type="ECO:0000313" key="8">
    <source>
        <dbReference type="Proteomes" id="UP001458880"/>
    </source>
</evidence>
<evidence type="ECO:0000313" key="7">
    <source>
        <dbReference type="EMBL" id="KAK9739650.1"/>
    </source>
</evidence>
<keyword evidence="5" id="KW-0175">Coiled coil</keyword>
<organism evidence="7 8">
    <name type="scientific">Popillia japonica</name>
    <name type="common">Japanese beetle</name>
    <dbReference type="NCBI Taxonomy" id="7064"/>
    <lineage>
        <taxon>Eukaryota</taxon>
        <taxon>Metazoa</taxon>
        <taxon>Ecdysozoa</taxon>
        <taxon>Arthropoda</taxon>
        <taxon>Hexapoda</taxon>
        <taxon>Insecta</taxon>
        <taxon>Pterygota</taxon>
        <taxon>Neoptera</taxon>
        <taxon>Endopterygota</taxon>
        <taxon>Coleoptera</taxon>
        <taxon>Polyphaga</taxon>
        <taxon>Scarabaeiformia</taxon>
        <taxon>Scarabaeidae</taxon>
        <taxon>Rutelinae</taxon>
        <taxon>Popillia</taxon>
    </lineage>
</organism>
<keyword evidence="8" id="KW-1185">Reference proteome</keyword>
<dbReference type="SUPFAM" id="SSF50978">
    <property type="entry name" value="WD40 repeat-like"/>
    <property type="match status" value="1"/>
</dbReference>
<accession>A0AAW1M0Z1</accession>
<evidence type="ECO:0000256" key="5">
    <source>
        <dbReference type="SAM" id="Coils"/>
    </source>
</evidence>
<dbReference type="GO" id="GO:0036159">
    <property type="term" value="P:inner dynein arm assembly"/>
    <property type="evidence" value="ECO:0007669"/>
    <property type="project" value="TreeGrafter"/>
</dbReference>
<dbReference type="GO" id="GO:0045503">
    <property type="term" value="F:dynein light chain binding"/>
    <property type="evidence" value="ECO:0007669"/>
    <property type="project" value="TreeGrafter"/>
</dbReference>
<dbReference type="InterPro" id="IPR015943">
    <property type="entry name" value="WD40/YVTN_repeat-like_dom_sf"/>
</dbReference>
<feature type="region of interest" description="Disordered" evidence="6">
    <location>
        <begin position="1"/>
        <end position="35"/>
    </location>
</feature>
<keyword evidence="3" id="KW-0853">WD repeat</keyword>
<feature type="compositionally biased region" description="Basic residues" evidence="6">
    <location>
        <begin position="15"/>
        <end position="35"/>
    </location>
</feature>
<dbReference type="PANTHER" id="PTHR12442:SF5">
    <property type="entry name" value="DYNEIN AXONEMAL INTERMEDIATE CHAIN 3"/>
    <property type="match status" value="1"/>
</dbReference>
<comment type="subcellular location">
    <subcellularLocation>
        <location evidence="1">Cytoplasm</location>
    </subcellularLocation>
</comment>
<gene>
    <name evidence="7" type="ORF">QE152_g8811</name>
</gene>
<feature type="compositionally biased region" description="Polar residues" evidence="6">
    <location>
        <begin position="1068"/>
        <end position="1078"/>
    </location>
</feature>
<name>A0AAW1M0Z1_POPJA</name>
<keyword evidence="2" id="KW-0963">Cytoplasm</keyword>
<keyword evidence="4" id="KW-0677">Repeat</keyword>
<dbReference type="InterPro" id="IPR036322">
    <property type="entry name" value="WD40_repeat_dom_sf"/>
</dbReference>
<dbReference type="InterPro" id="IPR001680">
    <property type="entry name" value="WD40_rpt"/>
</dbReference>
<protein>
    <recommendedName>
        <fullName evidence="9">WD repeat-containing protein 63</fullName>
    </recommendedName>
</protein>
<evidence type="ECO:0000256" key="2">
    <source>
        <dbReference type="ARBA" id="ARBA00022490"/>
    </source>
</evidence>
<dbReference type="GO" id="GO:0036156">
    <property type="term" value="C:inner dynein arm"/>
    <property type="evidence" value="ECO:0007669"/>
    <property type="project" value="TreeGrafter"/>
</dbReference>
<dbReference type="SMART" id="SM00320">
    <property type="entry name" value="WD40"/>
    <property type="match status" value="3"/>
</dbReference>
<dbReference type="Proteomes" id="UP001458880">
    <property type="component" value="Unassembled WGS sequence"/>
</dbReference>
<dbReference type="GO" id="GO:0045504">
    <property type="term" value="F:dynein heavy chain binding"/>
    <property type="evidence" value="ECO:0007669"/>
    <property type="project" value="TreeGrafter"/>
</dbReference>
<evidence type="ECO:0000256" key="6">
    <source>
        <dbReference type="SAM" id="MobiDB-lite"/>
    </source>
</evidence>
<sequence length="1078" mass="126226">MDADEDLKDDDQRDKKAKASRRTLRSGRRRKHKHDKRESYLNFNFDMPGVLRIVLSEKTQKDMGCLVGEDVTSEKPWIFIKKEMFEDHMEMNEASEFLSIRLDLITYPKLEILIGYAPDETRDYDEFYVVLAETAEEKIKEVIQKIREEQEHKLARAINKKIRRWRTLGSEAEIEEYTEKSNRPLIEVEMETAYPIMSPKVTFKLRPVEAARDGYAELLCDRLEVTTIPKKRIHVGVQVTPSVLTAEAQTVCSYPKNAWTQYHYEFMPVETLTPEFETNIKEYLESQLDWLCDRIRVNQAINLYMNDYEMLVTDEQFTKAPQNVIWDEYMSFADLNEARNKMISSVCWHPIWTGTVVISYADYAPNIYRRYKSTADEVNKIIHGVNPVLIWCFNDGLHPKLFLESHRRVDVVSFCPFNENLIVGGLSNGQIVIWDIKNKLNKVEEEEILTTAQQKYRVLMFSLMDWMKNTRDFSRVRMTAESDVQYSHSSPVTSIKWMTPTWTLNKTGQLEEIHEGDPYSLQFATSSADGSILFWDLLAKPATNVGDYKPHRKSRRLKVRPAALTMDVSPFRMLNRLLRPHYRLITINTKKNKPFLLSCTELLPMYVNYNIPSTMVRNSLHERVVCQPIIEKPPYLPQPELVCSSIDGYFTKVKWEGYHVNPGEEVNQETVKVLNVGRYHDGPVTCIDRNRLMPDTYLTVGGKVFAIWQDSYKHRPIIWRKSRHRYLHGAWNVINPAMLRLCRSDGNREVWYLIKRTDRMFYEQSLSGNLVLGSYTHPSRGNSMDVLGVADYNGTFRIFYVPTLLCNILDVGKTFRNQVNREVQRKNAFSEWQTNWLEKNQDIVQERWAKRIEFQRKREEKAQREQQRLLDEKQRLEREQKLAAQKSVPQPGHYMEWAEEQWRIKEEERMNKVLLLKKQLNPDLLVSQQMPLKILEEELAMLFPDVIKKKPPPPLDPYAGGDPLDEKGLCLKKKPPPPLDPYAGGDPLDEKGLCLAEYAAISDECTAYVTENSFVYNFDWKTVIQGGRERRRAVDNQFLTFSHKDRHENEKKLRAVKLGEEDDRSRTEITQIVDNKSS</sequence>
<dbReference type="InterPro" id="IPR050687">
    <property type="entry name" value="Dynein_IC"/>
</dbReference>
<feature type="region of interest" description="Disordered" evidence="6">
    <location>
        <begin position="1046"/>
        <end position="1078"/>
    </location>
</feature>
<evidence type="ECO:0000256" key="3">
    <source>
        <dbReference type="ARBA" id="ARBA00022574"/>
    </source>
</evidence>
<dbReference type="AlphaFoldDB" id="A0AAW1M0Z1"/>
<dbReference type="PANTHER" id="PTHR12442">
    <property type="entry name" value="DYNEIN INTERMEDIATE CHAIN"/>
    <property type="match status" value="1"/>
</dbReference>
<evidence type="ECO:0000256" key="4">
    <source>
        <dbReference type="ARBA" id="ARBA00022737"/>
    </source>
</evidence>
<evidence type="ECO:0008006" key="9">
    <source>
        <dbReference type="Google" id="ProtNLM"/>
    </source>
</evidence>
<reference evidence="7 8" key="1">
    <citation type="journal article" date="2024" name="BMC Genomics">
        <title>De novo assembly and annotation of Popillia japonica's genome with initial clues to its potential as an invasive pest.</title>
        <authorList>
            <person name="Cucini C."/>
            <person name="Boschi S."/>
            <person name="Funari R."/>
            <person name="Cardaioli E."/>
            <person name="Iannotti N."/>
            <person name="Marturano G."/>
            <person name="Paoli F."/>
            <person name="Bruttini M."/>
            <person name="Carapelli A."/>
            <person name="Frati F."/>
            <person name="Nardi F."/>
        </authorList>
    </citation>
    <scope>NUCLEOTIDE SEQUENCE [LARGE SCALE GENOMIC DNA]</scope>
    <source>
        <strain evidence="7">DMR45628</strain>
    </source>
</reference>
<dbReference type="GO" id="GO:0060294">
    <property type="term" value="P:cilium movement involved in cell motility"/>
    <property type="evidence" value="ECO:0007669"/>
    <property type="project" value="TreeGrafter"/>
</dbReference>
<feature type="coiled-coil region" evidence="5">
    <location>
        <begin position="852"/>
        <end position="886"/>
    </location>
</feature>